<dbReference type="OrthoDB" id="296187at2759"/>
<dbReference type="PANTHER" id="PTHR21500:SF0">
    <property type="entry name" value="TUBULIN-SPECIFIC CHAPERONE A"/>
    <property type="match status" value="1"/>
</dbReference>
<comment type="similarity">
    <text evidence="1 3">Belongs to the TBCA family.</text>
</comment>
<evidence type="ECO:0000313" key="5">
    <source>
        <dbReference type="Proteomes" id="UP000054538"/>
    </source>
</evidence>
<dbReference type="GO" id="GO:0007021">
    <property type="term" value="P:tubulin complex assembly"/>
    <property type="evidence" value="ECO:0007669"/>
    <property type="project" value="UniProtKB-UniRule"/>
</dbReference>
<keyword evidence="3" id="KW-0493">Microtubule</keyword>
<dbReference type="SUPFAM" id="SSF46988">
    <property type="entry name" value="Tubulin chaperone cofactor A"/>
    <property type="match status" value="1"/>
</dbReference>
<evidence type="ECO:0000256" key="3">
    <source>
        <dbReference type="RuleBase" id="RU364030"/>
    </source>
</evidence>
<keyword evidence="3" id="KW-0206">Cytoskeleton</keyword>
<evidence type="ECO:0000256" key="1">
    <source>
        <dbReference type="ARBA" id="ARBA00006806"/>
    </source>
</evidence>
<comment type="subunit">
    <text evidence="3">Supercomplex made of cofactors A to E. Cofactors A and D function by capturing and stabilizing tubulin in a quasi-native conformation. Cofactor E binds to the cofactor D-tubulin complex; interaction with cofactor C then causes the release of tubulin polypeptides that are committed to the native state.</text>
</comment>
<reference evidence="4 5" key="1">
    <citation type="submission" date="2014-04" db="EMBL/GenBank/DDBJ databases">
        <authorList>
            <consortium name="DOE Joint Genome Institute"/>
            <person name="Kuo A."/>
            <person name="Kohler A."/>
            <person name="Jargeat P."/>
            <person name="Nagy L.G."/>
            <person name="Floudas D."/>
            <person name="Copeland A."/>
            <person name="Barry K.W."/>
            <person name="Cichocki N."/>
            <person name="Veneault-Fourrey C."/>
            <person name="LaButti K."/>
            <person name="Lindquist E.A."/>
            <person name="Lipzen A."/>
            <person name="Lundell T."/>
            <person name="Morin E."/>
            <person name="Murat C."/>
            <person name="Sun H."/>
            <person name="Tunlid A."/>
            <person name="Henrissat B."/>
            <person name="Grigoriev I.V."/>
            <person name="Hibbett D.S."/>
            <person name="Martin F."/>
            <person name="Nordberg H.P."/>
            <person name="Cantor M.N."/>
            <person name="Hua S.X."/>
        </authorList>
    </citation>
    <scope>NUCLEOTIDE SEQUENCE [LARGE SCALE GENOMIC DNA]</scope>
    <source>
        <strain evidence="4 5">Ve08.2h10</strain>
    </source>
</reference>
<reference evidence="5" key="2">
    <citation type="submission" date="2015-01" db="EMBL/GenBank/DDBJ databases">
        <title>Evolutionary Origins and Diversification of the Mycorrhizal Mutualists.</title>
        <authorList>
            <consortium name="DOE Joint Genome Institute"/>
            <consortium name="Mycorrhizal Genomics Consortium"/>
            <person name="Kohler A."/>
            <person name="Kuo A."/>
            <person name="Nagy L.G."/>
            <person name="Floudas D."/>
            <person name="Copeland A."/>
            <person name="Barry K.W."/>
            <person name="Cichocki N."/>
            <person name="Veneault-Fourrey C."/>
            <person name="LaButti K."/>
            <person name="Lindquist E.A."/>
            <person name="Lipzen A."/>
            <person name="Lundell T."/>
            <person name="Morin E."/>
            <person name="Murat C."/>
            <person name="Riley R."/>
            <person name="Ohm R."/>
            <person name="Sun H."/>
            <person name="Tunlid A."/>
            <person name="Henrissat B."/>
            <person name="Grigoriev I.V."/>
            <person name="Hibbett D.S."/>
            <person name="Martin F."/>
        </authorList>
    </citation>
    <scope>NUCLEOTIDE SEQUENCE [LARGE SCALE GENOMIC DNA]</scope>
    <source>
        <strain evidence="5">Ve08.2h10</strain>
    </source>
</reference>
<protein>
    <recommendedName>
        <fullName evidence="3">Tubulin-specific chaperone A</fullName>
    </recommendedName>
</protein>
<organism evidence="4 5">
    <name type="scientific">Paxillus rubicundulus Ve08.2h10</name>
    <dbReference type="NCBI Taxonomy" id="930991"/>
    <lineage>
        <taxon>Eukaryota</taxon>
        <taxon>Fungi</taxon>
        <taxon>Dikarya</taxon>
        <taxon>Basidiomycota</taxon>
        <taxon>Agaricomycotina</taxon>
        <taxon>Agaricomycetes</taxon>
        <taxon>Agaricomycetidae</taxon>
        <taxon>Boletales</taxon>
        <taxon>Paxilineae</taxon>
        <taxon>Paxillaceae</taxon>
        <taxon>Paxillus</taxon>
    </lineage>
</organism>
<dbReference type="STRING" id="930991.A0A0D0EB85"/>
<evidence type="ECO:0000313" key="4">
    <source>
        <dbReference type="EMBL" id="KIL01030.1"/>
    </source>
</evidence>
<keyword evidence="3" id="KW-0963">Cytoplasm</keyword>
<dbReference type="InterPro" id="IPR004226">
    <property type="entry name" value="TBCA"/>
</dbReference>
<name>A0A0D0EB85_9AGAM</name>
<evidence type="ECO:0000256" key="2">
    <source>
        <dbReference type="ARBA" id="ARBA00023186"/>
    </source>
</evidence>
<dbReference type="GO" id="GO:0005874">
    <property type="term" value="C:microtubule"/>
    <property type="evidence" value="ECO:0007669"/>
    <property type="project" value="UniProtKB-KW"/>
</dbReference>
<dbReference type="GO" id="GO:0048487">
    <property type="term" value="F:beta-tubulin binding"/>
    <property type="evidence" value="ECO:0007669"/>
    <property type="project" value="InterPro"/>
</dbReference>
<keyword evidence="2 3" id="KW-0143">Chaperone</keyword>
<sequence>MSTPSGENAERPAIHRQLKIKVGVTKRLLKEYHLYSKDAGEQQRKLDKMIAENAEGWEIRQAKRIFDESQRMIKDTSVRLSKAVQELQTLVSTVKTKPEFSEDKELVEAEKELGEASAVVVQACPVST</sequence>
<dbReference type="InParanoid" id="A0A0D0EB85"/>
<dbReference type="Pfam" id="PF02970">
    <property type="entry name" value="TBCA"/>
    <property type="match status" value="1"/>
</dbReference>
<gene>
    <name evidence="4" type="ORF">PAXRUDRAFT_821042</name>
</gene>
<dbReference type="EMBL" id="KN824823">
    <property type="protein sequence ID" value="KIL01030.1"/>
    <property type="molecule type" value="Genomic_DNA"/>
</dbReference>
<proteinExistence type="inferred from homology"/>
<comment type="subcellular location">
    <subcellularLocation>
        <location evidence="3">Cytoplasm</location>
        <location evidence="3">Cytoskeleton</location>
    </subcellularLocation>
</comment>
<dbReference type="InterPro" id="IPR036126">
    <property type="entry name" value="TBCA_sf"/>
</dbReference>
<dbReference type="Gene3D" id="1.20.58.90">
    <property type="match status" value="1"/>
</dbReference>
<dbReference type="PANTHER" id="PTHR21500">
    <property type="entry name" value="TUBULIN-SPECIFIC CHAPERONE A"/>
    <property type="match status" value="1"/>
</dbReference>
<dbReference type="AlphaFoldDB" id="A0A0D0EB85"/>
<dbReference type="Proteomes" id="UP000054538">
    <property type="component" value="Unassembled WGS sequence"/>
</dbReference>
<dbReference type="HOGENOM" id="CLU_130569_3_1_1"/>
<keyword evidence="5" id="KW-1185">Reference proteome</keyword>
<dbReference type="GO" id="GO:0005829">
    <property type="term" value="C:cytosol"/>
    <property type="evidence" value="ECO:0007669"/>
    <property type="project" value="TreeGrafter"/>
</dbReference>
<dbReference type="GO" id="GO:0007023">
    <property type="term" value="P:post-chaperonin tubulin folding pathway"/>
    <property type="evidence" value="ECO:0007669"/>
    <property type="project" value="UniProtKB-UniRule"/>
</dbReference>
<accession>A0A0D0EB85</accession>